<dbReference type="STRING" id="84029.CROST_11440"/>
<name>A0A1S8LWQ1_9CLOT</name>
<keyword evidence="2" id="KW-1185">Reference proteome</keyword>
<organism evidence="1 2">
    <name type="scientific">Clostridium felsineum</name>
    <dbReference type="NCBI Taxonomy" id="36839"/>
    <lineage>
        <taxon>Bacteria</taxon>
        <taxon>Bacillati</taxon>
        <taxon>Bacillota</taxon>
        <taxon>Clostridia</taxon>
        <taxon>Eubacteriales</taxon>
        <taxon>Clostridiaceae</taxon>
        <taxon>Clostridium</taxon>
    </lineage>
</organism>
<protein>
    <submittedName>
        <fullName evidence="1">Uncharacterized protein</fullName>
    </submittedName>
</protein>
<reference evidence="1 2" key="1">
    <citation type="submission" date="2022-04" db="EMBL/GenBank/DDBJ databases">
        <title>Genome sequence of C. roseum typestrain.</title>
        <authorList>
            <person name="Poehlein A."/>
            <person name="Schoch T."/>
            <person name="Duerre P."/>
            <person name="Daniel R."/>
        </authorList>
    </citation>
    <scope>NUCLEOTIDE SEQUENCE [LARGE SCALE GENOMIC DNA]</scope>
    <source>
        <strain evidence="1 2">DSM 7320</strain>
    </source>
</reference>
<proteinExistence type="predicted"/>
<dbReference type="AlphaFoldDB" id="A0A1S8LWQ1"/>
<dbReference type="EMBL" id="CP096983">
    <property type="protein sequence ID" value="URZ10960.1"/>
    <property type="molecule type" value="Genomic_DNA"/>
</dbReference>
<dbReference type="Proteomes" id="UP000190951">
    <property type="component" value="Chromosome"/>
</dbReference>
<dbReference type="RefSeq" id="WP_077834961.1">
    <property type="nucleotide sequence ID" value="NZ_CP096983.1"/>
</dbReference>
<sequence>MTKEDIPFYEECTFGYYEWFVRKEDNEIVICKVATLAPFKRIIDDKSYELDIKYSVMGQKHKGKFLNRSDAYELVRKYWTDNCSNNYLGYLKIRI</sequence>
<evidence type="ECO:0000313" key="1">
    <source>
        <dbReference type="EMBL" id="URZ10960.1"/>
    </source>
</evidence>
<accession>A0A1S8LWQ1</accession>
<dbReference type="KEGG" id="crw:CROST_016760"/>
<gene>
    <name evidence="1" type="ORF">CROST_016760</name>
</gene>
<evidence type="ECO:0000313" key="2">
    <source>
        <dbReference type="Proteomes" id="UP000190951"/>
    </source>
</evidence>